<dbReference type="AlphaFoldDB" id="D8S6T5"/>
<evidence type="ECO:0000256" key="2">
    <source>
        <dbReference type="ARBA" id="ARBA00022679"/>
    </source>
</evidence>
<evidence type="ECO:0000313" key="5">
    <source>
        <dbReference type="EMBL" id="EFJ19866.1"/>
    </source>
</evidence>
<dbReference type="OMA" id="IENDAMR"/>
<sequence>MSTAEGGEAGRRHLVVLPLSAYGHTIPALLLADRLLNLGYEITYICPEYRMKQLLQQSKARGCSQEIRFKTLKRTNPVAGKSELSVHDTIQILASVILDYHENSKELKEIMEELFICGGTPPSCIICDAVVSLWAQDVANEFKIPWILFFASPALALTLIPGMENSGLSLVHPDENCVPRDDLGSDAFEFFLESCLKIHDAVGVMCNTMVELEADACKALEENRLINPNNVPFAAIGPLLPRSCLEESESDQTFEENEAFEGAEKKDACLKWLDQQTEASVVYISLGSLGEASAEQVKEFAFGLEASRKGFLWVLPGDGVESLPDGFLETATGIAVNNRGFVLRTWAPQLQVLKHRATGGFLTHCGWNSTLESMSHGVPMITMPFFTEQGGNAKMIVEYFKIGVRLPKDESGVITRHTIEVAVREVIENDAMRKRAAELKQVVRATAKAPPLKTKAFLEQILNKY</sequence>
<dbReference type="FunFam" id="3.40.50.2000:FF:000060">
    <property type="entry name" value="Glycosyltransferase"/>
    <property type="match status" value="1"/>
</dbReference>
<dbReference type="Pfam" id="PF00201">
    <property type="entry name" value="UDPGT"/>
    <property type="match status" value="1"/>
</dbReference>
<dbReference type="EC" id="2.4.1.-" evidence="4"/>
<dbReference type="Gene3D" id="3.40.50.2000">
    <property type="entry name" value="Glycogen Phosphorylase B"/>
    <property type="match status" value="2"/>
</dbReference>
<dbReference type="PANTHER" id="PTHR48045">
    <property type="entry name" value="UDP-GLYCOSYLTRANSFERASE 72B1"/>
    <property type="match status" value="1"/>
</dbReference>
<organism evidence="6">
    <name type="scientific">Selaginella moellendorffii</name>
    <name type="common">Spikemoss</name>
    <dbReference type="NCBI Taxonomy" id="88036"/>
    <lineage>
        <taxon>Eukaryota</taxon>
        <taxon>Viridiplantae</taxon>
        <taxon>Streptophyta</taxon>
        <taxon>Embryophyta</taxon>
        <taxon>Tracheophyta</taxon>
        <taxon>Lycopodiopsida</taxon>
        <taxon>Selaginellales</taxon>
        <taxon>Selaginellaceae</taxon>
        <taxon>Selaginella</taxon>
    </lineage>
</organism>
<comment type="similarity">
    <text evidence="1 3">Belongs to the UDP-glycosyltransferase family.</text>
</comment>
<dbReference type="KEGG" id="smo:SELMODRAFT_152941"/>
<evidence type="ECO:0000256" key="3">
    <source>
        <dbReference type="RuleBase" id="RU003718"/>
    </source>
</evidence>
<dbReference type="InParanoid" id="D8S6T5"/>
<dbReference type="InterPro" id="IPR002213">
    <property type="entry name" value="UDP_glucos_trans"/>
</dbReference>
<accession>D8S6T5</accession>
<evidence type="ECO:0000313" key="6">
    <source>
        <dbReference type="Proteomes" id="UP000001514"/>
    </source>
</evidence>
<dbReference type="EMBL" id="GL377604">
    <property type="protein sequence ID" value="EFJ19866.1"/>
    <property type="molecule type" value="Genomic_DNA"/>
</dbReference>
<evidence type="ECO:0000256" key="1">
    <source>
        <dbReference type="ARBA" id="ARBA00009995"/>
    </source>
</evidence>
<name>D8S6T5_SELML</name>
<dbReference type="Gramene" id="EFJ19866">
    <property type="protein sequence ID" value="EFJ19866"/>
    <property type="gene ID" value="SELMODRAFT_152941"/>
</dbReference>
<evidence type="ECO:0000256" key="4">
    <source>
        <dbReference type="RuleBase" id="RU362057"/>
    </source>
</evidence>
<gene>
    <name evidence="5" type="ORF">SELMODRAFT_152941</name>
</gene>
<keyword evidence="6" id="KW-1185">Reference proteome</keyword>
<dbReference type="CDD" id="cd03784">
    <property type="entry name" value="GT1_Gtf-like"/>
    <property type="match status" value="1"/>
</dbReference>
<dbReference type="GO" id="GO:0035251">
    <property type="term" value="F:UDP-glucosyltransferase activity"/>
    <property type="evidence" value="ECO:0000318"/>
    <property type="project" value="GO_Central"/>
</dbReference>
<proteinExistence type="inferred from homology"/>
<dbReference type="eggNOG" id="KOG1192">
    <property type="taxonomic scope" value="Eukaryota"/>
</dbReference>
<dbReference type="HOGENOM" id="CLU_001724_0_1_1"/>
<dbReference type="SUPFAM" id="SSF53756">
    <property type="entry name" value="UDP-Glycosyltransferase/glycogen phosphorylase"/>
    <property type="match status" value="1"/>
</dbReference>
<protein>
    <recommendedName>
        <fullName evidence="4">Glycosyltransferase</fullName>
        <ecNumber evidence="4">2.4.1.-</ecNumber>
    </recommendedName>
</protein>
<dbReference type="PANTHER" id="PTHR48045:SF20">
    <property type="entry name" value="UDP-RHAMNOSE:RHAMNOSYLTRANSFERASE 1"/>
    <property type="match status" value="1"/>
</dbReference>
<keyword evidence="3" id="KW-0328">Glycosyltransferase</keyword>
<reference evidence="5 6" key="1">
    <citation type="journal article" date="2011" name="Science">
        <title>The Selaginella genome identifies genetic changes associated with the evolution of vascular plants.</title>
        <authorList>
            <person name="Banks J.A."/>
            <person name="Nishiyama T."/>
            <person name="Hasebe M."/>
            <person name="Bowman J.L."/>
            <person name="Gribskov M."/>
            <person name="dePamphilis C."/>
            <person name="Albert V.A."/>
            <person name="Aono N."/>
            <person name="Aoyama T."/>
            <person name="Ambrose B.A."/>
            <person name="Ashton N.W."/>
            <person name="Axtell M.J."/>
            <person name="Barker E."/>
            <person name="Barker M.S."/>
            <person name="Bennetzen J.L."/>
            <person name="Bonawitz N.D."/>
            <person name="Chapple C."/>
            <person name="Cheng C."/>
            <person name="Correa L.G."/>
            <person name="Dacre M."/>
            <person name="DeBarry J."/>
            <person name="Dreyer I."/>
            <person name="Elias M."/>
            <person name="Engstrom E.M."/>
            <person name="Estelle M."/>
            <person name="Feng L."/>
            <person name="Finet C."/>
            <person name="Floyd S.K."/>
            <person name="Frommer W.B."/>
            <person name="Fujita T."/>
            <person name="Gramzow L."/>
            <person name="Gutensohn M."/>
            <person name="Harholt J."/>
            <person name="Hattori M."/>
            <person name="Heyl A."/>
            <person name="Hirai T."/>
            <person name="Hiwatashi Y."/>
            <person name="Ishikawa M."/>
            <person name="Iwata M."/>
            <person name="Karol K.G."/>
            <person name="Koehler B."/>
            <person name="Kolukisaoglu U."/>
            <person name="Kubo M."/>
            <person name="Kurata T."/>
            <person name="Lalonde S."/>
            <person name="Li K."/>
            <person name="Li Y."/>
            <person name="Litt A."/>
            <person name="Lyons E."/>
            <person name="Manning G."/>
            <person name="Maruyama T."/>
            <person name="Michael T.P."/>
            <person name="Mikami K."/>
            <person name="Miyazaki S."/>
            <person name="Morinaga S."/>
            <person name="Murata T."/>
            <person name="Mueller-Roeber B."/>
            <person name="Nelson D.R."/>
            <person name="Obara M."/>
            <person name="Oguri Y."/>
            <person name="Olmstead R.G."/>
            <person name="Onodera N."/>
            <person name="Petersen B.L."/>
            <person name="Pils B."/>
            <person name="Prigge M."/>
            <person name="Rensing S.A."/>
            <person name="Riano-Pachon D.M."/>
            <person name="Roberts A.W."/>
            <person name="Sato Y."/>
            <person name="Scheller H.V."/>
            <person name="Schulz B."/>
            <person name="Schulz C."/>
            <person name="Shakirov E.V."/>
            <person name="Shibagaki N."/>
            <person name="Shinohara N."/>
            <person name="Shippen D.E."/>
            <person name="Soerensen I."/>
            <person name="Sotooka R."/>
            <person name="Sugimoto N."/>
            <person name="Sugita M."/>
            <person name="Sumikawa N."/>
            <person name="Tanurdzic M."/>
            <person name="Theissen G."/>
            <person name="Ulvskov P."/>
            <person name="Wakazuki S."/>
            <person name="Weng J.K."/>
            <person name="Willats W.W."/>
            <person name="Wipf D."/>
            <person name="Wolf P.G."/>
            <person name="Yang L."/>
            <person name="Zimmer A.D."/>
            <person name="Zhu Q."/>
            <person name="Mitros T."/>
            <person name="Hellsten U."/>
            <person name="Loque D."/>
            <person name="Otillar R."/>
            <person name="Salamov A."/>
            <person name="Schmutz J."/>
            <person name="Shapiro H."/>
            <person name="Lindquist E."/>
            <person name="Lucas S."/>
            <person name="Rokhsar D."/>
            <person name="Grigoriev I.V."/>
        </authorList>
    </citation>
    <scope>NUCLEOTIDE SEQUENCE [LARGE SCALE GENOMIC DNA]</scope>
</reference>
<dbReference type="Proteomes" id="UP000001514">
    <property type="component" value="Unassembled WGS sequence"/>
</dbReference>
<keyword evidence="2 3" id="KW-0808">Transferase</keyword>
<dbReference type="PROSITE" id="PS00375">
    <property type="entry name" value="UDPGT"/>
    <property type="match status" value="1"/>
</dbReference>
<dbReference type="InterPro" id="IPR035595">
    <property type="entry name" value="UDP_glycos_trans_CS"/>
</dbReference>